<evidence type="ECO:0000313" key="2">
    <source>
        <dbReference type="EMBL" id="WMV29931.1"/>
    </source>
</evidence>
<name>A0AAF0TRQ5_SOLVR</name>
<evidence type="ECO:0000256" key="1">
    <source>
        <dbReference type="SAM" id="MobiDB-lite"/>
    </source>
</evidence>
<accession>A0AAF0TRQ5</accession>
<evidence type="ECO:0000313" key="3">
    <source>
        <dbReference type="Proteomes" id="UP001234989"/>
    </source>
</evidence>
<reference evidence="2" key="1">
    <citation type="submission" date="2023-08" db="EMBL/GenBank/DDBJ databases">
        <title>A de novo genome assembly of Solanum verrucosum Schlechtendal, a Mexican diploid species geographically isolated from the other diploid A-genome species in potato relatives.</title>
        <authorList>
            <person name="Hosaka K."/>
        </authorList>
    </citation>
    <scope>NUCLEOTIDE SEQUENCE</scope>
    <source>
        <tissue evidence="2">Young leaves</tissue>
    </source>
</reference>
<organism evidence="2 3">
    <name type="scientific">Solanum verrucosum</name>
    <dbReference type="NCBI Taxonomy" id="315347"/>
    <lineage>
        <taxon>Eukaryota</taxon>
        <taxon>Viridiplantae</taxon>
        <taxon>Streptophyta</taxon>
        <taxon>Embryophyta</taxon>
        <taxon>Tracheophyta</taxon>
        <taxon>Spermatophyta</taxon>
        <taxon>Magnoliopsida</taxon>
        <taxon>eudicotyledons</taxon>
        <taxon>Gunneridae</taxon>
        <taxon>Pentapetalae</taxon>
        <taxon>asterids</taxon>
        <taxon>lamiids</taxon>
        <taxon>Solanales</taxon>
        <taxon>Solanaceae</taxon>
        <taxon>Solanoideae</taxon>
        <taxon>Solaneae</taxon>
        <taxon>Solanum</taxon>
    </lineage>
</organism>
<protein>
    <submittedName>
        <fullName evidence="2">Uncharacterized protein</fullName>
    </submittedName>
</protein>
<dbReference type="EMBL" id="CP133616">
    <property type="protein sequence ID" value="WMV29931.1"/>
    <property type="molecule type" value="Genomic_DNA"/>
</dbReference>
<sequence>MDRGWVDGTYWLARGSLLELGRSKEVKTRPTISPMFSRHYNAVPPASPVSLAPEEARDAGPPVPIVPLAETGE</sequence>
<dbReference type="Proteomes" id="UP001234989">
    <property type="component" value="Chromosome 5"/>
</dbReference>
<gene>
    <name evidence="2" type="ORF">MTR67_023316</name>
</gene>
<dbReference type="AlphaFoldDB" id="A0AAF0TRQ5"/>
<feature type="region of interest" description="Disordered" evidence="1">
    <location>
        <begin position="47"/>
        <end position="73"/>
    </location>
</feature>
<proteinExistence type="predicted"/>
<keyword evidence="3" id="KW-1185">Reference proteome</keyword>